<comment type="caution">
    <text evidence="1">The sequence shown here is derived from an EMBL/GenBank/DDBJ whole genome shotgun (WGS) entry which is preliminary data.</text>
</comment>
<protein>
    <submittedName>
        <fullName evidence="1">Uncharacterized protein</fullName>
    </submittedName>
</protein>
<reference evidence="1" key="1">
    <citation type="journal article" date="2012" name="PLoS ONE">
        <title>Gene sets for utilization of primary and secondary nutrition supplies in the distal gut of endangered iberian lynx.</title>
        <authorList>
            <person name="Alcaide M."/>
            <person name="Messina E."/>
            <person name="Richter M."/>
            <person name="Bargiela R."/>
            <person name="Peplies J."/>
            <person name="Huws S.A."/>
            <person name="Newbold C.J."/>
            <person name="Golyshin P.N."/>
            <person name="Simon M.A."/>
            <person name="Lopez G."/>
            <person name="Yakimov M.M."/>
            <person name="Ferrer M."/>
        </authorList>
    </citation>
    <scope>NUCLEOTIDE SEQUENCE</scope>
</reference>
<accession>J9GH36</accession>
<evidence type="ECO:0000313" key="1">
    <source>
        <dbReference type="EMBL" id="EJW98714.1"/>
    </source>
</evidence>
<proteinExistence type="predicted"/>
<dbReference type="EMBL" id="AMCI01004137">
    <property type="protein sequence ID" value="EJW98714.1"/>
    <property type="molecule type" value="Genomic_DNA"/>
</dbReference>
<sequence>MHGLKDYLIFDEKLENGFNAAWKDAATANAFVKKYSLKN</sequence>
<dbReference type="AlphaFoldDB" id="J9GH36"/>
<organism evidence="1">
    <name type="scientific">gut metagenome</name>
    <dbReference type="NCBI Taxonomy" id="749906"/>
    <lineage>
        <taxon>unclassified sequences</taxon>
        <taxon>metagenomes</taxon>
        <taxon>organismal metagenomes</taxon>
    </lineage>
</organism>
<gene>
    <name evidence="1" type="ORF">EVA_13174</name>
</gene>
<name>J9GH36_9ZZZZ</name>